<reference evidence="4" key="2">
    <citation type="submission" date="2023-05" db="EMBL/GenBank/DDBJ databases">
        <authorList>
            <person name="Fouks B."/>
        </authorList>
    </citation>
    <scope>NUCLEOTIDE SEQUENCE</scope>
    <source>
        <strain evidence="4">Stay&amp;Tobe</strain>
        <tissue evidence="4">Testes</tissue>
    </source>
</reference>
<dbReference type="Gene3D" id="3.40.470.10">
    <property type="entry name" value="Uracil-DNA glycosylase-like domain"/>
    <property type="match status" value="1"/>
</dbReference>
<evidence type="ECO:0000313" key="5">
    <source>
        <dbReference type="Proteomes" id="UP001233999"/>
    </source>
</evidence>
<dbReference type="PANTHER" id="PTHR12159:SF9">
    <property type="entry name" value="G_T MISMATCH-SPECIFIC THYMINE DNA GLYCOSYLASE"/>
    <property type="match status" value="1"/>
</dbReference>
<dbReference type="SUPFAM" id="SSF52141">
    <property type="entry name" value="Uracil-DNA glycosylase-like"/>
    <property type="match status" value="1"/>
</dbReference>
<sequence>IGINPGLFAAYKGHHYAGPGNHFFLTHFLNDVKPDLSYPNKKFYCGMQAFTADISPSTARRASSVASASSLLTSRLIKVHLDGYLRECRTRGRTE</sequence>
<organism evidence="4 5">
    <name type="scientific">Diploptera punctata</name>
    <name type="common">Pacific beetle cockroach</name>
    <dbReference type="NCBI Taxonomy" id="6984"/>
    <lineage>
        <taxon>Eukaryota</taxon>
        <taxon>Metazoa</taxon>
        <taxon>Ecdysozoa</taxon>
        <taxon>Arthropoda</taxon>
        <taxon>Hexapoda</taxon>
        <taxon>Insecta</taxon>
        <taxon>Pterygota</taxon>
        <taxon>Neoptera</taxon>
        <taxon>Polyneoptera</taxon>
        <taxon>Dictyoptera</taxon>
        <taxon>Blattodea</taxon>
        <taxon>Blaberoidea</taxon>
        <taxon>Blaberidae</taxon>
        <taxon>Diplopterinae</taxon>
        <taxon>Diploptera</taxon>
    </lineage>
</organism>
<dbReference type="GO" id="GO:0006285">
    <property type="term" value="P:base-excision repair, AP site formation"/>
    <property type="evidence" value="ECO:0007669"/>
    <property type="project" value="InterPro"/>
</dbReference>
<dbReference type="Proteomes" id="UP001233999">
    <property type="component" value="Unassembled WGS sequence"/>
</dbReference>
<accession>A0AAD7Z6S8</accession>
<reference evidence="4" key="1">
    <citation type="journal article" date="2023" name="IScience">
        <title>Live-bearing cockroach genome reveals convergent evolutionary mechanisms linked to viviparity in insects and beyond.</title>
        <authorList>
            <person name="Fouks B."/>
            <person name="Harrison M.C."/>
            <person name="Mikhailova A.A."/>
            <person name="Marchal E."/>
            <person name="English S."/>
            <person name="Carruthers M."/>
            <person name="Jennings E.C."/>
            <person name="Chiamaka E.L."/>
            <person name="Frigard R.A."/>
            <person name="Pippel M."/>
            <person name="Attardo G.M."/>
            <person name="Benoit J.B."/>
            <person name="Bornberg-Bauer E."/>
            <person name="Tobe S.S."/>
        </authorList>
    </citation>
    <scope>NUCLEOTIDE SEQUENCE</scope>
    <source>
        <strain evidence="4">Stay&amp;Tobe</strain>
    </source>
</reference>
<comment type="caution">
    <text evidence="4">The sequence shown here is derived from an EMBL/GenBank/DDBJ whole genome shotgun (WGS) entry which is preliminary data.</text>
</comment>
<dbReference type="AlphaFoldDB" id="A0AAD7Z6S8"/>
<gene>
    <name evidence="4" type="ORF">L9F63_007930</name>
</gene>
<keyword evidence="3" id="KW-0234">DNA repair</keyword>
<keyword evidence="1" id="KW-0227">DNA damage</keyword>
<keyword evidence="2" id="KW-0378">Hydrolase</keyword>
<protein>
    <submittedName>
        <fullName evidence="4">Uncharacterized protein</fullName>
    </submittedName>
</protein>
<feature type="non-terminal residue" evidence="4">
    <location>
        <position position="95"/>
    </location>
</feature>
<evidence type="ECO:0000256" key="2">
    <source>
        <dbReference type="ARBA" id="ARBA00022801"/>
    </source>
</evidence>
<evidence type="ECO:0000313" key="4">
    <source>
        <dbReference type="EMBL" id="KAJ9574911.1"/>
    </source>
</evidence>
<dbReference type="InterPro" id="IPR015637">
    <property type="entry name" value="MUG/TDG"/>
</dbReference>
<dbReference type="InterPro" id="IPR036895">
    <property type="entry name" value="Uracil-DNA_glycosylase-like_sf"/>
</dbReference>
<dbReference type="GO" id="GO:0005634">
    <property type="term" value="C:nucleus"/>
    <property type="evidence" value="ECO:0007669"/>
    <property type="project" value="TreeGrafter"/>
</dbReference>
<dbReference type="PANTHER" id="PTHR12159">
    <property type="entry name" value="G/T AND G/U MISMATCH-SPECIFIC DNA GLYCOSYLASE"/>
    <property type="match status" value="1"/>
</dbReference>
<evidence type="ECO:0000256" key="3">
    <source>
        <dbReference type="ARBA" id="ARBA00023204"/>
    </source>
</evidence>
<proteinExistence type="predicted"/>
<dbReference type="GO" id="GO:0008263">
    <property type="term" value="F:pyrimidine-specific mismatch base pair DNA N-glycosylase activity"/>
    <property type="evidence" value="ECO:0007669"/>
    <property type="project" value="TreeGrafter"/>
</dbReference>
<feature type="non-terminal residue" evidence="4">
    <location>
        <position position="1"/>
    </location>
</feature>
<dbReference type="EMBL" id="JASPKZ010010253">
    <property type="protein sequence ID" value="KAJ9574911.1"/>
    <property type="molecule type" value="Genomic_DNA"/>
</dbReference>
<evidence type="ECO:0000256" key="1">
    <source>
        <dbReference type="ARBA" id="ARBA00022763"/>
    </source>
</evidence>
<name>A0AAD7Z6S8_DIPPU</name>
<dbReference type="GO" id="GO:0004844">
    <property type="term" value="F:uracil DNA N-glycosylase activity"/>
    <property type="evidence" value="ECO:0007669"/>
    <property type="project" value="TreeGrafter"/>
</dbReference>
<keyword evidence="5" id="KW-1185">Reference proteome</keyword>